<evidence type="ECO:0000313" key="7">
    <source>
        <dbReference type="EMBL" id="OCB89706.1"/>
    </source>
</evidence>
<proteinExistence type="inferred from homology"/>
<sequence length="402" mass="44697">MRTTTELGARWKEDEEAGWKTLNLDEMEKPLIYKMLTSAIIPRPIAFVTTLSDAGVPNLAPFSYFSLVAHNPPLLSVSFVLPSNRPKDTRENIKATSEFTVNIISEPFVEAANSTSIEAPAEIDEWAVSGLTPVPSEVVKPPRVRESAVSFECKLYHFLNITPTHAIGSSSPSDLISPPDATHSIVFGRIHRAHIRHSVLSQDGLSVDAAALRAVSRLGGTSYARIGEGFDLDRPSWRKYEDIREVCTANLLCGQNNLTYKKGDPVRSLSFTANPRKIRYNQQSKTIMTGWKKASGQASLTGKLRGCESDYKNLKINLDAYRPRAGFDLWYKDDGSVVITTGTPSDSINPNNKELARFVLKGNSKVDNSGWKRLNSCVMEKSEDSDKEDPDWHIKKRPTSQR</sequence>
<evidence type="ECO:0000256" key="4">
    <source>
        <dbReference type="ARBA" id="ARBA00038054"/>
    </source>
</evidence>
<evidence type="ECO:0000259" key="6">
    <source>
        <dbReference type="SMART" id="SM00903"/>
    </source>
</evidence>
<accession>A0A9Q5I1A1</accession>
<gene>
    <name evidence="7" type="ORF">A7U60_g3054</name>
</gene>
<dbReference type="Gene3D" id="2.30.110.10">
    <property type="entry name" value="Electron Transport, Fmn-binding Protein, Chain A"/>
    <property type="match status" value="1"/>
</dbReference>
<dbReference type="EMBL" id="LNZH02000150">
    <property type="protein sequence ID" value="OCB89706.1"/>
    <property type="molecule type" value="Genomic_DNA"/>
</dbReference>
<feature type="region of interest" description="Disordered" evidence="5">
    <location>
        <begin position="379"/>
        <end position="402"/>
    </location>
</feature>
<evidence type="ECO:0000256" key="5">
    <source>
        <dbReference type="SAM" id="MobiDB-lite"/>
    </source>
</evidence>
<protein>
    <recommendedName>
        <fullName evidence="6">Flavin reductase like domain-containing protein</fullName>
    </recommendedName>
</protein>
<organism evidence="7 8">
    <name type="scientific">Sanghuangporus baumii</name>
    <name type="common">Phellinus baumii</name>
    <dbReference type="NCBI Taxonomy" id="108892"/>
    <lineage>
        <taxon>Eukaryota</taxon>
        <taxon>Fungi</taxon>
        <taxon>Dikarya</taxon>
        <taxon>Basidiomycota</taxon>
        <taxon>Agaricomycotina</taxon>
        <taxon>Agaricomycetes</taxon>
        <taxon>Hymenochaetales</taxon>
        <taxon>Hymenochaetaceae</taxon>
        <taxon>Sanghuangporus</taxon>
    </lineage>
</organism>
<dbReference type="PANTHER" id="PTHR33798:SF5">
    <property type="entry name" value="FLAVIN REDUCTASE LIKE DOMAIN-CONTAINING PROTEIN"/>
    <property type="match status" value="1"/>
</dbReference>
<dbReference type="OrthoDB" id="10250990at2759"/>
<keyword evidence="3" id="KW-0288">FMN</keyword>
<keyword evidence="8" id="KW-1185">Reference proteome</keyword>
<reference evidence="7" key="1">
    <citation type="submission" date="2016-06" db="EMBL/GenBank/DDBJ databases">
        <title>Draft Genome sequence of the fungus Inonotus baumii.</title>
        <authorList>
            <person name="Zhu H."/>
            <person name="Lin W."/>
        </authorList>
    </citation>
    <scope>NUCLEOTIDE SEQUENCE</scope>
    <source>
        <strain evidence="7">821</strain>
    </source>
</reference>
<dbReference type="AlphaFoldDB" id="A0A9Q5I1A1"/>
<name>A0A9Q5I1A1_SANBA</name>
<dbReference type="SMART" id="SM00903">
    <property type="entry name" value="Flavin_Reduct"/>
    <property type="match status" value="1"/>
</dbReference>
<evidence type="ECO:0000256" key="3">
    <source>
        <dbReference type="ARBA" id="ARBA00022643"/>
    </source>
</evidence>
<dbReference type="GO" id="GO:0010181">
    <property type="term" value="F:FMN binding"/>
    <property type="evidence" value="ECO:0007669"/>
    <property type="project" value="InterPro"/>
</dbReference>
<keyword evidence="2" id="KW-0285">Flavoprotein</keyword>
<comment type="similarity">
    <text evidence="4">Belongs to the flavoredoxin family.</text>
</comment>
<dbReference type="Proteomes" id="UP000757232">
    <property type="component" value="Unassembled WGS sequence"/>
</dbReference>
<dbReference type="SUPFAM" id="SSF50475">
    <property type="entry name" value="FMN-binding split barrel"/>
    <property type="match status" value="1"/>
</dbReference>
<evidence type="ECO:0000256" key="2">
    <source>
        <dbReference type="ARBA" id="ARBA00022630"/>
    </source>
</evidence>
<dbReference type="PANTHER" id="PTHR33798">
    <property type="entry name" value="FLAVOPROTEIN OXYGENASE"/>
    <property type="match status" value="1"/>
</dbReference>
<comment type="cofactor">
    <cofactor evidence="1">
        <name>FMN</name>
        <dbReference type="ChEBI" id="CHEBI:58210"/>
    </cofactor>
</comment>
<comment type="caution">
    <text evidence="7">The sequence shown here is derived from an EMBL/GenBank/DDBJ whole genome shotgun (WGS) entry which is preliminary data.</text>
</comment>
<dbReference type="Pfam" id="PF01613">
    <property type="entry name" value="Flavin_Reduct"/>
    <property type="match status" value="1"/>
</dbReference>
<dbReference type="InterPro" id="IPR002563">
    <property type="entry name" value="Flavin_Rdtase-like_dom"/>
</dbReference>
<evidence type="ECO:0000256" key="1">
    <source>
        <dbReference type="ARBA" id="ARBA00001917"/>
    </source>
</evidence>
<dbReference type="InterPro" id="IPR012349">
    <property type="entry name" value="Split_barrel_FMN-bd"/>
</dbReference>
<feature type="domain" description="Flavin reductase like" evidence="6">
    <location>
        <begin position="38"/>
        <end position="205"/>
    </location>
</feature>
<evidence type="ECO:0000313" key="8">
    <source>
        <dbReference type="Proteomes" id="UP000757232"/>
    </source>
</evidence>